<dbReference type="AlphaFoldDB" id="A0A562SFX8"/>
<dbReference type="Proteomes" id="UP000316167">
    <property type="component" value="Unassembled WGS sequence"/>
</dbReference>
<organism evidence="3 4">
    <name type="scientific">Lacibacter cauensis</name>
    <dbReference type="NCBI Taxonomy" id="510947"/>
    <lineage>
        <taxon>Bacteria</taxon>
        <taxon>Pseudomonadati</taxon>
        <taxon>Bacteroidota</taxon>
        <taxon>Chitinophagia</taxon>
        <taxon>Chitinophagales</taxon>
        <taxon>Chitinophagaceae</taxon>
        <taxon>Lacibacter</taxon>
    </lineage>
</organism>
<evidence type="ECO:0000259" key="2">
    <source>
        <dbReference type="Pfam" id="PF08327"/>
    </source>
</evidence>
<dbReference type="RefSeq" id="WP_144887081.1">
    <property type="nucleotide sequence ID" value="NZ_VLLE01000005.1"/>
</dbReference>
<evidence type="ECO:0000313" key="3">
    <source>
        <dbReference type="EMBL" id="TWI80241.1"/>
    </source>
</evidence>
<name>A0A562SFX8_9BACT</name>
<proteinExistence type="inferred from homology"/>
<accession>A0A562SFX8</accession>
<evidence type="ECO:0000256" key="1">
    <source>
        <dbReference type="ARBA" id="ARBA00006817"/>
    </source>
</evidence>
<protein>
    <recommendedName>
        <fullName evidence="2">Activator of Hsp90 ATPase homologue 1/2-like C-terminal domain-containing protein</fullName>
    </recommendedName>
</protein>
<sequence length="148" mass="16902">MERIHFTVNINAPKETVWAILWTKGKYEAWTAAFAEGSTTITDWQEGSKVLFVDGASGNGMVSRIEEKRENEYMSFTHLGEIKDGVEDTTSEKVKAWNGSKENYTLTENNNVTTLDVEMDITAEYKDYFLTTWPKAMEIIKIMAEQNV</sequence>
<keyword evidence="4" id="KW-1185">Reference proteome</keyword>
<dbReference type="OrthoDB" id="2355173at2"/>
<feature type="domain" description="Activator of Hsp90 ATPase homologue 1/2-like C-terminal" evidence="2">
    <location>
        <begin position="11"/>
        <end position="122"/>
    </location>
</feature>
<comment type="caution">
    <text evidence="3">The sequence shown here is derived from an EMBL/GenBank/DDBJ whole genome shotgun (WGS) entry which is preliminary data.</text>
</comment>
<dbReference type="InterPro" id="IPR023393">
    <property type="entry name" value="START-like_dom_sf"/>
</dbReference>
<evidence type="ECO:0000313" key="4">
    <source>
        <dbReference type="Proteomes" id="UP000316167"/>
    </source>
</evidence>
<dbReference type="Gene3D" id="3.30.530.20">
    <property type="match status" value="1"/>
</dbReference>
<gene>
    <name evidence="3" type="ORF">IQ13_2913</name>
</gene>
<dbReference type="Pfam" id="PF08327">
    <property type="entry name" value="AHSA1"/>
    <property type="match status" value="1"/>
</dbReference>
<dbReference type="SUPFAM" id="SSF55961">
    <property type="entry name" value="Bet v1-like"/>
    <property type="match status" value="1"/>
</dbReference>
<dbReference type="EMBL" id="VLLE01000005">
    <property type="protein sequence ID" value="TWI80241.1"/>
    <property type="molecule type" value="Genomic_DNA"/>
</dbReference>
<reference evidence="3 4" key="1">
    <citation type="journal article" date="2015" name="Stand. Genomic Sci.">
        <title>Genomic Encyclopedia of Bacterial and Archaeal Type Strains, Phase III: the genomes of soil and plant-associated and newly described type strains.</title>
        <authorList>
            <person name="Whitman W.B."/>
            <person name="Woyke T."/>
            <person name="Klenk H.P."/>
            <person name="Zhou Y."/>
            <person name="Lilburn T.G."/>
            <person name="Beck B.J."/>
            <person name="De Vos P."/>
            <person name="Vandamme P."/>
            <person name="Eisen J.A."/>
            <person name="Garrity G."/>
            <person name="Hugenholtz P."/>
            <person name="Kyrpides N.C."/>
        </authorList>
    </citation>
    <scope>NUCLEOTIDE SEQUENCE [LARGE SCALE GENOMIC DNA]</scope>
    <source>
        <strain evidence="3 4">CGMCC 1.7271</strain>
    </source>
</reference>
<comment type="similarity">
    <text evidence="1">Belongs to the AHA1 family.</text>
</comment>
<dbReference type="InterPro" id="IPR013538">
    <property type="entry name" value="ASHA1/2-like_C"/>
</dbReference>